<proteinExistence type="predicted"/>
<dbReference type="InterPro" id="IPR017907">
    <property type="entry name" value="Znf_RING_CS"/>
</dbReference>
<evidence type="ECO:0000313" key="6">
    <source>
        <dbReference type="EMBL" id="CAF1376749.1"/>
    </source>
</evidence>
<sequence>MNVLIHSNYEYINENEIDDELKCTICKQPFEYPVSLSLCHHTFCKECIKIWFYQNQTCPICRQIIRHCYERINQSFEYSLYVPINTRIVLNQLDRLLVRCLLCHETNIQRCHWKNHEKHCLKQIISCPSADIKCPWKGSKDTLSIHLNNCSFQQVQPIINEFKNELKLTRIKQIELENHINILERKVIFLLKFINNKNIMTLNYTKSTNEFNQNHQFMCNICNEYIQYEQILLHAYSGDCICRSCAYSQYIDHFQTWKSSNEQYLLSDSEEID</sequence>
<dbReference type="InterPro" id="IPR001841">
    <property type="entry name" value="Znf_RING"/>
</dbReference>
<keyword evidence="3" id="KW-0862">Zinc</keyword>
<reference evidence="6" key="1">
    <citation type="submission" date="2021-02" db="EMBL/GenBank/DDBJ databases">
        <authorList>
            <person name="Nowell W R."/>
        </authorList>
    </citation>
    <scope>NUCLEOTIDE SEQUENCE</scope>
</reference>
<dbReference type="SUPFAM" id="SSF49599">
    <property type="entry name" value="TRAF domain-like"/>
    <property type="match status" value="1"/>
</dbReference>
<accession>A0A815JAF9</accession>
<dbReference type="GO" id="GO:0008270">
    <property type="term" value="F:zinc ion binding"/>
    <property type="evidence" value="ECO:0007669"/>
    <property type="project" value="UniProtKB-KW"/>
</dbReference>
<dbReference type="EMBL" id="CAJOBD010003954">
    <property type="protein sequence ID" value="CAF3973907.1"/>
    <property type="molecule type" value="Genomic_DNA"/>
</dbReference>
<dbReference type="AlphaFoldDB" id="A0A815JAF9"/>
<evidence type="ECO:0000259" key="5">
    <source>
        <dbReference type="PROSITE" id="PS50089"/>
    </source>
</evidence>
<dbReference type="EMBL" id="CAJNOT010003307">
    <property type="protein sequence ID" value="CAF1376749.1"/>
    <property type="molecule type" value="Genomic_DNA"/>
</dbReference>
<dbReference type="SUPFAM" id="SSF57850">
    <property type="entry name" value="RING/U-box"/>
    <property type="match status" value="1"/>
</dbReference>
<dbReference type="PROSITE" id="PS00518">
    <property type="entry name" value="ZF_RING_1"/>
    <property type="match status" value="1"/>
</dbReference>
<dbReference type="InterPro" id="IPR013083">
    <property type="entry name" value="Znf_RING/FYVE/PHD"/>
</dbReference>
<dbReference type="Gene3D" id="3.30.40.10">
    <property type="entry name" value="Zinc/RING finger domain, C3HC4 (zinc finger)"/>
    <property type="match status" value="1"/>
</dbReference>
<feature type="domain" description="RING-type" evidence="5">
    <location>
        <begin position="23"/>
        <end position="62"/>
    </location>
</feature>
<evidence type="ECO:0000256" key="2">
    <source>
        <dbReference type="ARBA" id="ARBA00022771"/>
    </source>
</evidence>
<evidence type="ECO:0000256" key="3">
    <source>
        <dbReference type="ARBA" id="ARBA00022833"/>
    </source>
</evidence>
<comment type="caution">
    <text evidence="6">The sequence shown here is derived from an EMBL/GenBank/DDBJ whole genome shotgun (WGS) entry which is preliminary data.</text>
</comment>
<keyword evidence="2 4" id="KW-0863">Zinc-finger</keyword>
<dbReference type="Proteomes" id="UP000663864">
    <property type="component" value="Unassembled WGS sequence"/>
</dbReference>
<dbReference type="PANTHER" id="PTHR10131">
    <property type="entry name" value="TNF RECEPTOR ASSOCIATED FACTOR"/>
    <property type="match status" value="1"/>
</dbReference>
<dbReference type="Pfam" id="PF13639">
    <property type="entry name" value="zf-RING_2"/>
    <property type="match status" value="1"/>
</dbReference>
<organism evidence="6 8">
    <name type="scientific">Rotaria sordida</name>
    <dbReference type="NCBI Taxonomy" id="392033"/>
    <lineage>
        <taxon>Eukaryota</taxon>
        <taxon>Metazoa</taxon>
        <taxon>Spiralia</taxon>
        <taxon>Gnathifera</taxon>
        <taxon>Rotifera</taxon>
        <taxon>Eurotatoria</taxon>
        <taxon>Bdelloidea</taxon>
        <taxon>Philodinida</taxon>
        <taxon>Philodinidae</taxon>
        <taxon>Rotaria</taxon>
    </lineage>
</organism>
<dbReference type="SMART" id="SM00184">
    <property type="entry name" value="RING"/>
    <property type="match status" value="1"/>
</dbReference>
<evidence type="ECO:0000313" key="8">
    <source>
        <dbReference type="Proteomes" id="UP000663864"/>
    </source>
</evidence>
<evidence type="ECO:0000256" key="1">
    <source>
        <dbReference type="ARBA" id="ARBA00022723"/>
    </source>
</evidence>
<protein>
    <recommendedName>
        <fullName evidence="5">RING-type domain-containing protein</fullName>
    </recommendedName>
</protein>
<dbReference type="Proteomes" id="UP000663836">
    <property type="component" value="Unassembled WGS sequence"/>
</dbReference>
<evidence type="ECO:0000313" key="7">
    <source>
        <dbReference type="EMBL" id="CAF3973907.1"/>
    </source>
</evidence>
<evidence type="ECO:0000256" key="4">
    <source>
        <dbReference type="PROSITE-ProRule" id="PRU00175"/>
    </source>
</evidence>
<gene>
    <name evidence="7" type="ORF">JBS370_LOCUS24791</name>
    <name evidence="6" type="ORF">ZHD862_LOCUS31899</name>
</gene>
<keyword evidence="1" id="KW-0479">Metal-binding</keyword>
<name>A0A815JAF9_9BILA</name>
<dbReference type="PANTHER" id="PTHR10131:SF159">
    <property type="entry name" value="RING-TYPE DOMAIN-CONTAINING PROTEIN"/>
    <property type="match status" value="1"/>
</dbReference>
<dbReference type="PROSITE" id="PS50089">
    <property type="entry name" value="ZF_RING_2"/>
    <property type="match status" value="1"/>
</dbReference>